<accession>A0A9P8I1Q1</accession>
<dbReference type="InterPro" id="IPR028886">
    <property type="entry name" value="MoCo_sulfurase"/>
</dbReference>
<dbReference type="GO" id="GO:0006777">
    <property type="term" value="P:Mo-molybdopterin cofactor biosynthetic process"/>
    <property type="evidence" value="ECO:0007669"/>
    <property type="project" value="UniProtKB-KW"/>
</dbReference>
<dbReference type="InterPro" id="IPR005302">
    <property type="entry name" value="MoCF_Sase_C"/>
</dbReference>
<evidence type="ECO:0000313" key="6">
    <source>
        <dbReference type="Proteomes" id="UP000698800"/>
    </source>
</evidence>
<keyword evidence="2" id="KW-0663">Pyridoxal phosphate</keyword>
<gene>
    <name evidence="5" type="ORF">FGG08_003869</name>
</gene>
<evidence type="ECO:0000259" key="4">
    <source>
        <dbReference type="PROSITE" id="PS51340"/>
    </source>
</evidence>
<feature type="domain" description="MOSC" evidence="4">
    <location>
        <begin position="717"/>
        <end position="829"/>
    </location>
</feature>
<protein>
    <recommendedName>
        <fullName evidence="4">MOSC domain-containing protein</fullName>
    </recommendedName>
</protein>
<reference evidence="5" key="1">
    <citation type="submission" date="2021-03" db="EMBL/GenBank/DDBJ databases">
        <title>Comparative genomics and phylogenomic investigation of the class Geoglossomycetes provide insights into ecological specialization and systematics.</title>
        <authorList>
            <person name="Melie T."/>
            <person name="Pirro S."/>
            <person name="Miller A.N."/>
            <person name="Quandt A."/>
        </authorList>
    </citation>
    <scope>NUCLEOTIDE SEQUENCE</scope>
    <source>
        <strain evidence="5">GBOQ0MN5Z8</strain>
    </source>
</reference>
<dbReference type="InterPro" id="IPR015424">
    <property type="entry name" value="PyrdxlP-dep_Trfase"/>
</dbReference>
<dbReference type="SUPFAM" id="SSF141673">
    <property type="entry name" value="MOSC N-terminal domain-like"/>
    <property type="match status" value="1"/>
</dbReference>
<dbReference type="PANTHER" id="PTHR14237">
    <property type="entry name" value="MOLYBDOPTERIN COFACTOR SULFURASE MOSC"/>
    <property type="match status" value="1"/>
</dbReference>
<dbReference type="InterPro" id="IPR015422">
    <property type="entry name" value="PyrdxlP-dep_Trfase_small"/>
</dbReference>
<dbReference type="InterPro" id="IPR015421">
    <property type="entry name" value="PyrdxlP-dep_Trfase_major"/>
</dbReference>
<dbReference type="EMBL" id="JAGHQL010000072">
    <property type="protein sequence ID" value="KAH0541638.1"/>
    <property type="molecule type" value="Genomic_DNA"/>
</dbReference>
<keyword evidence="3" id="KW-0501">Molybdenum cofactor biosynthesis</keyword>
<dbReference type="Gene3D" id="3.40.640.10">
    <property type="entry name" value="Type I PLP-dependent aspartate aminotransferase-like (Major domain)"/>
    <property type="match status" value="1"/>
</dbReference>
<dbReference type="Gene3D" id="3.90.1150.10">
    <property type="entry name" value="Aspartate Aminotransferase, domain 1"/>
    <property type="match status" value="1"/>
</dbReference>
<dbReference type="InterPro" id="IPR000192">
    <property type="entry name" value="Aminotrans_V_dom"/>
</dbReference>
<comment type="caution">
    <text evidence="5">The sequence shown here is derived from an EMBL/GenBank/DDBJ whole genome shotgun (WGS) entry which is preliminary data.</text>
</comment>
<keyword evidence="1" id="KW-0808">Transferase</keyword>
<dbReference type="Pfam" id="PF03473">
    <property type="entry name" value="MOSC"/>
    <property type="match status" value="1"/>
</dbReference>
<dbReference type="OrthoDB" id="10264306at2759"/>
<proteinExistence type="inferred from homology"/>
<feature type="non-terminal residue" evidence="5">
    <location>
        <position position="1"/>
    </location>
</feature>
<dbReference type="Proteomes" id="UP000698800">
    <property type="component" value="Unassembled WGS sequence"/>
</dbReference>
<dbReference type="Pfam" id="PF00266">
    <property type="entry name" value="Aminotran_5"/>
    <property type="match status" value="2"/>
</dbReference>
<evidence type="ECO:0000313" key="5">
    <source>
        <dbReference type="EMBL" id="KAH0541638.1"/>
    </source>
</evidence>
<evidence type="ECO:0000256" key="1">
    <source>
        <dbReference type="ARBA" id="ARBA00022679"/>
    </source>
</evidence>
<organism evidence="5 6">
    <name type="scientific">Glutinoglossum americanum</name>
    <dbReference type="NCBI Taxonomy" id="1670608"/>
    <lineage>
        <taxon>Eukaryota</taxon>
        <taxon>Fungi</taxon>
        <taxon>Dikarya</taxon>
        <taxon>Ascomycota</taxon>
        <taxon>Pezizomycotina</taxon>
        <taxon>Geoglossomycetes</taxon>
        <taxon>Geoglossales</taxon>
        <taxon>Geoglossaceae</taxon>
        <taxon>Glutinoglossum</taxon>
    </lineage>
</organism>
<dbReference type="PROSITE" id="PS51340">
    <property type="entry name" value="MOSC"/>
    <property type="match status" value="1"/>
</dbReference>
<dbReference type="Pfam" id="PF03476">
    <property type="entry name" value="MOSC_N"/>
    <property type="match status" value="1"/>
</dbReference>
<evidence type="ECO:0000256" key="2">
    <source>
        <dbReference type="ARBA" id="ARBA00022898"/>
    </source>
</evidence>
<evidence type="ECO:0000256" key="3">
    <source>
        <dbReference type="ARBA" id="ARBA00023150"/>
    </source>
</evidence>
<keyword evidence="6" id="KW-1185">Reference proteome</keyword>
<dbReference type="PANTHER" id="PTHR14237:SF80">
    <property type="entry name" value="MOLYBDENUM COFACTOR SULFURASE"/>
    <property type="match status" value="1"/>
</dbReference>
<dbReference type="InterPro" id="IPR005303">
    <property type="entry name" value="MOCOS_middle"/>
</dbReference>
<dbReference type="AlphaFoldDB" id="A0A9P8I1Q1"/>
<dbReference type="GO" id="GO:0030151">
    <property type="term" value="F:molybdenum ion binding"/>
    <property type="evidence" value="ECO:0007669"/>
    <property type="project" value="InterPro"/>
</dbReference>
<dbReference type="GO" id="GO:0030170">
    <property type="term" value="F:pyridoxal phosphate binding"/>
    <property type="evidence" value="ECO:0007669"/>
    <property type="project" value="InterPro"/>
</dbReference>
<sequence>MGLFRGTQQSATEGSFAAMGEYNVDEFRGREYPMLGGTIYLDHAGTTLYAKSLIGRFSADMLGGLYGNPHSASAASQLAARRIEDIRLRVLQFFNADPVEFDVVFVQNATAGVKLVAEGLRRYREVGTGCPDGGGDEGKGLWYGYHRDSHTSLVGVREAARAGQWCFGSDGEVEGWLSNGELGSRGSILEADVGLFAYPAQSNMTGRRLPLSWPGRLRRSRLAHHRKMYSLLDAAAFVSTSPLDLSNPDEAPDFTVLSFYKIFGFPDLGALIIRKEIGHVLQRREYFGGGTVEMVVCLKEQWCERKQESLHEQLEDGTLPFHSIIALDSAMDVHRRLYGSIGSVSRHTSALAKSLYAGLSQLAHGNGEPVCQIYKEASSNYGDERTQGPVVAFNIRNSNGGWVSNSEVERIAAVRDIQLRTGGVCNPGGIAHSLELAPWEMKANFSAGKRCGDENDIMNGKPTGVIRVSLGAMSSAQDVRTFLEFMEEFFVEKKAVEQSYFPREDLTAGAASKPDFYVESLTIYPIKSCGGWRIPAEMSWDVRREGLAWDREWCLVHLGTGAALSLKRYPKMALIRPMVDLDNGVLRVRLCGSLSSNLSAIPSSTLKLKPYQQPQEEITVPLSANPEYFQKPRTTNGFKSQASLVCGETVAAHTYTSPLIAGFFSNALGVPCTLARFPAGSSGGAGTKRYSKARFRGFQGLSNGGQSVSYGMPGAFPSVTTAATEAPLPHRRPILLSNESPILMISRSSLNSLNRTISAHGGRPARPEAFRANIVIAPTRDGRGEQPYAEDGWRSVRIGDRMVFETMGSCRRCQMVCVDHETGEKGEEP</sequence>
<dbReference type="GO" id="GO:0008265">
    <property type="term" value="F:molybdenum cofactor sulfurtransferase activity"/>
    <property type="evidence" value="ECO:0007669"/>
    <property type="project" value="InterPro"/>
</dbReference>
<dbReference type="SUPFAM" id="SSF53383">
    <property type="entry name" value="PLP-dependent transferases"/>
    <property type="match status" value="1"/>
</dbReference>
<name>A0A9P8I1Q1_9PEZI</name>
<dbReference type="HAMAP" id="MF_03050">
    <property type="entry name" value="MOCOS"/>
    <property type="match status" value="1"/>
</dbReference>